<sequence>MFSVLNDPSFQKEIKKLPRALEFVGCAESAETMRCLVEGFTQIRHDVQRACETTGGAADYYHMSMIGNAAEAVVRTMNRFSAPGVRKILF</sequence>
<dbReference type="Proteomes" id="UP000071859">
    <property type="component" value="Unassembled WGS sequence"/>
</dbReference>
<accession>A0A158EK83</accession>
<name>A0A158EK83_9BURK</name>
<proteinExistence type="predicted"/>
<protein>
    <submittedName>
        <fullName evidence="1">Uncharacterized protein</fullName>
    </submittedName>
</protein>
<reference evidence="1" key="1">
    <citation type="submission" date="2016-01" db="EMBL/GenBank/DDBJ databases">
        <authorList>
            <person name="Peeters C."/>
        </authorList>
    </citation>
    <scope>NUCLEOTIDE SEQUENCE</scope>
    <source>
        <strain evidence="1">LMG 29321</strain>
    </source>
</reference>
<evidence type="ECO:0000313" key="1">
    <source>
        <dbReference type="EMBL" id="SAL07130.1"/>
    </source>
</evidence>
<comment type="caution">
    <text evidence="1">The sequence shown here is derived from an EMBL/GenBank/DDBJ whole genome shotgun (WGS) entry which is preliminary data.</text>
</comment>
<dbReference type="EMBL" id="FCOX02000171">
    <property type="protein sequence ID" value="SAL07130.1"/>
    <property type="molecule type" value="Genomic_DNA"/>
</dbReference>
<gene>
    <name evidence="1" type="ORF">AWB78_08433</name>
</gene>
<evidence type="ECO:0000313" key="2">
    <source>
        <dbReference type="Proteomes" id="UP000071859"/>
    </source>
</evidence>
<organism evidence="1 2">
    <name type="scientific">Caballeronia calidae</name>
    <dbReference type="NCBI Taxonomy" id="1777139"/>
    <lineage>
        <taxon>Bacteria</taxon>
        <taxon>Pseudomonadati</taxon>
        <taxon>Pseudomonadota</taxon>
        <taxon>Betaproteobacteria</taxon>
        <taxon>Burkholderiales</taxon>
        <taxon>Burkholderiaceae</taxon>
        <taxon>Caballeronia</taxon>
    </lineage>
</organism>
<dbReference type="AlphaFoldDB" id="A0A158EK83"/>
<keyword evidence="2" id="KW-1185">Reference proteome</keyword>